<evidence type="ECO:0000313" key="2">
    <source>
        <dbReference type="EMBL" id="RKS72451.1"/>
    </source>
</evidence>
<name>A0A420XM42_9ACTN</name>
<keyword evidence="1" id="KW-1133">Transmembrane helix</keyword>
<feature type="transmembrane region" description="Helical" evidence="1">
    <location>
        <begin position="37"/>
        <end position="56"/>
    </location>
</feature>
<proteinExistence type="predicted"/>
<dbReference type="EMBL" id="RBWV01000013">
    <property type="protein sequence ID" value="RKS72451.1"/>
    <property type="molecule type" value="Genomic_DNA"/>
</dbReference>
<keyword evidence="3" id="KW-1185">Reference proteome</keyword>
<reference evidence="2 3" key="1">
    <citation type="submission" date="2018-10" db="EMBL/GenBank/DDBJ databases">
        <title>Genomic Encyclopedia of Archaeal and Bacterial Type Strains, Phase II (KMG-II): from individual species to whole genera.</title>
        <authorList>
            <person name="Goeker M."/>
        </authorList>
    </citation>
    <scope>NUCLEOTIDE SEQUENCE [LARGE SCALE GENOMIC DNA]</scope>
    <source>
        <strain evidence="2 3">RP-AC37</strain>
    </source>
</reference>
<keyword evidence="1" id="KW-0812">Transmembrane</keyword>
<keyword evidence="1" id="KW-0472">Membrane</keyword>
<evidence type="ECO:0000256" key="1">
    <source>
        <dbReference type="SAM" id="Phobius"/>
    </source>
</evidence>
<organism evidence="2 3">
    <name type="scientific">Motilibacter peucedani</name>
    <dbReference type="NCBI Taxonomy" id="598650"/>
    <lineage>
        <taxon>Bacteria</taxon>
        <taxon>Bacillati</taxon>
        <taxon>Actinomycetota</taxon>
        <taxon>Actinomycetes</taxon>
        <taxon>Motilibacterales</taxon>
        <taxon>Motilibacteraceae</taxon>
        <taxon>Motilibacter</taxon>
    </lineage>
</organism>
<comment type="caution">
    <text evidence="2">The sequence shown here is derived from an EMBL/GenBank/DDBJ whole genome shotgun (WGS) entry which is preliminary data.</text>
</comment>
<dbReference type="Proteomes" id="UP000281955">
    <property type="component" value="Unassembled WGS sequence"/>
</dbReference>
<protein>
    <recommendedName>
        <fullName evidence="4">Integral membrane protein</fullName>
    </recommendedName>
</protein>
<dbReference type="RefSeq" id="WP_121194002.1">
    <property type="nucleotide sequence ID" value="NZ_RBWV01000013.1"/>
</dbReference>
<accession>A0A420XM42</accession>
<dbReference type="AlphaFoldDB" id="A0A420XM42"/>
<feature type="transmembrane region" description="Helical" evidence="1">
    <location>
        <begin position="85"/>
        <end position="103"/>
    </location>
</feature>
<gene>
    <name evidence="2" type="ORF">CLV35_2695</name>
</gene>
<evidence type="ECO:0008006" key="4">
    <source>
        <dbReference type="Google" id="ProtNLM"/>
    </source>
</evidence>
<evidence type="ECO:0000313" key="3">
    <source>
        <dbReference type="Proteomes" id="UP000281955"/>
    </source>
</evidence>
<sequence>MAALVAVAATAYACNVLLGVLVQRRLVDTSGVRWLHHALFFAVAASATAAVGAALLTRTWPALLLAPALGAWLVMPRLPGGTTRHRATALGVMPFYALALVLVL</sequence>
<dbReference type="InParanoid" id="A0A420XM42"/>